<dbReference type="SUPFAM" id="SSF53137">
    <property type="entry name" value="Translational machinery components"/>
    <property type="match status" value="1"/>
</dbReference>
<dbReference type="AlphaFoldDB" id="A0A0G0B959"/>
<dbReference type="InterPro" id="IPR005484">
    <property type="entry name" value="Ribosomal_uL18_bac/plant/anim"/>
</dbReference>
<proteinExistence type="inferred from homology"/>
<dbReference type="GO" id="GO:0006412">
    <property type="term" value="P:translation"/>
    <property type="evidence" value="ECO:0007669"/>
    <property type="project" value="UniProtKB-UniRule"/>
</dbReference>
<keyword evidence="2 7" id="KW-0699">rRNA-binding</keyword>
<keyword evidence="4 7" id="KW-0689">Ribosomal protein</keyword>
<evidence type="ECO:0000256" key="2">
    <source>
        <dbReference type="ARBA" id="ARBA00022730"/>
    </source>
</evidence>
<dbReference type="GO" id="GO:0008097">
    <property type="term" value="F:5S rRNA binding"/>
    <property type="evidence" value="ECO:0007669"/>
    <property type="project" value="TreeGrafter"/>
</dbReference>
<dbReference type="Proteomes" id="UP000034952">
    <property type="component" value="Unassembled WGS sequence"/>
</dbReference>
<dbReference type="PATRIC" id="fig|1618761.3.peg.692"/>
<evidence type="ECO:0000256" key="5">
    <source>
        <dbReference type="ARBA" id="ARBA00023274"/>
    </source>
</evidence>
<dbReference type="PANTHER" id="PTHR12899:SF3">
    <property type="entry name" value="LARGE RIBOSOMAL SUBUNIT PROTEIN UL18M"/>
    <property type="match status" value="1"/>
</dbReference>
<protein>
    <recommendedName>
        <fullName evidence="6 7">Large ribosomal subunit protein uL18</fullName>
    </recommendedName>
</protein>
<dbReference type="NCBIfam" id="TIGR00060">
    <property type="entry name" value="L18_bact"/>
    <property type="match status" value="1"/>
</dbReference>
<evidence type="ECO:0000256" key="6">
    <source>
        <dbReference type="ARBA" id="ARBA00035197"/>
    </source>
</evidence>
<dbReference type="PANTHER" id="PTHR12899">
    <property type="entry name" value="39S RIBOSOMAL PROTEIN L18, MITOCHONDRIAL"/>
    <property type="match status" value="1"/>
</dbReference>
<organism evidence="8 9">
    <name type="scientific">Candidatus Nomurabacteria bacterium GW2011_GWE1_35_16</name>
    <dbReference type="NCBI Taxonomy" id="1618761"/>
    <lineage>
        <taxon>Bacteria</taxon>
        <taxon>Candidatus Nomuraibacteriota</taxon>
    </lineage>
</organism>
<reference evidence="8 9" key="1">
    <citation type="journal article" date="2015" name="Nature">
        <title>rRNA introns, odd ribosomes, and small enigmatic genomes across a large radiation of phyla.</title>
        <authorList>
            <person name="Brown C.T."/>
            <person name="Hug L.A."/>
            <person name="Thomas B.C."/>
            <person name="Sharon I."/>
            <person name="Castelle C.J."/>
            <person name="Singh A."/>
            <person name="Wilkins M.J."/>
            <person name="Williams K.H."/>
            <person name="Banfield J.F."/>
        </authorList>
    </citation>
    <scope>NUCLEOTIDE SEQUENCE [LARGE SCALE GENOMIC DNA]</scope>
</reference>
<accession>A0A0G0B959</accession>
<evidence type="ECO:0000313" key="9">
    <source>
        <dbReference type="Proteomes" id="UP000034952"/>
    </source>
</evidence>
<keyword evidence="5 7" id="KW-0687">Ribonucleoprotein</keyword>
<sequence length="114" mass="12568">MANKKLDKRIRLKKKIRTKIFGTSACPRLSVFRSNNFIYTQMIDDSKSTTLASASDMEIKKGTKTERAVAIGVAIAKDSIAKGIKSCVFDRNGFKYTGRIKALADSARASGLKF</sequence>
<dbReference type="GO" id="GO:0022625">
    <property type="term" value="C:cytosolic large ribosomal subunit"/>
    <property type="evidence" value="ECO:0007669"/>
    <property type="project" value="TreeGrafter"/>
</dbReference>
<evidence type="ECO:0000256" key="4">
    <source>
        <dbReference type="ARBA" id="ARBA00022980"/>
    </source>
</evidence>
<dbReference type="CDD" id="cd00432">
    <property type="entry name" value="Ribosomal_L18_L5e"/>
    <property type="match status" value="1"/>
</dbReference>
<comment type="similarity">
    <text evidence="1 7">Belongs to the universal ribosomal protein uL18 family.</text>
</comment>
<comment type="subunit">
    <text evidence="7">Part of the 50S ribosomal subunit; part of the 5S rRNA/L5/L18/L25 subcomplex. Contacts the 5S and 23S rRNAs.</text>
</comment>
<dbReference type="FunFam" id="3.30.420.100:FF:000001">
    <property type="entry name" value="50S ribosomal protein L18"/>
    <property type="match status" value="1"/>
</dbReference>
<dbReference type="HAMAP" id="MF_01337_B">
    <property type="entry name" value="Ribosomal_uL18_B"/>
    <property type="match status" value="1"/>
</dbReference>
<dbReference type="Pfam" id="PF00861">
    <property type="entry name" value="Ribosomal_L18p"/>
    <property type="match status" value="1"/>
</dbReference>
<gene>
    <name evidence="7" type="primary">rplR</name>
    <name evidence="8" type="ORF">UR64_C0016G0019</name>
</gene>
<name>A0A0G0B959_9BACT</name>
<evidence type="ECO:0000256" key="1">
    <source>
        <dbReference type="ARBA" id="ARBA00007116"/>
    </source>
</evidence>
<dbReference type="GO" id="GO:0003735">
    <property type="term" value="F:structural constituent of ribosome"/>
    <property type="evidence" value="ECO:0007669"/>
    <property type="project" value="InterPro"/>
</dbReference>
<dbReference type="Gene3D" id="3.30.420.100">
    <property type="match status" value="1"/>
</dbReference>
<evidence type="ECO:0000313" key="8">
    <source>
        <dbReference type="EMBL" id="KKP65919.1"/>
    </source>
</evidence>
<evidence type="ECO:0000256" key="7">
    <source>
        <dbReference type="HAMAP-Rule" id="MF_01337"/>
    </source>
</evidence>
<dbReference type="InterPro" id="IPR057268">
    <property type="entry name" value="Ribosomal_L18"/>
</dbReference>
<dbReference type="EMBL" id="LBPY01000016">
    <property type="protein sequence ID" value="KKP65919.1"/>
    <property type="molecule type" value="Genomic_DNA"/>
</dbReference>
<keyword evidence="3 7" id="KW-0694">RNA-binding</keyword>
<comment type="function">
    <text evidence="7">This is one of the proteins that bind and probably mediate the attachment of the 5S RNA into the large ribosomal subunit, where it forms part of the central protuberance.</text>
</comment>
<comment type="caution">
    <text evidence="8">The sequence shown here is derived from an EMBL/GenBank/DDBJ whole genome shotgun (WGS) entry which is preliminary data.</text>
</comment>
<dbReference type="InterPro" id="IPR004389">
    <property type="entry name" value="Ribosomal_uL18_bac-type"/>
</dbReference>
<evidence type="ECO:0000256" key="3">
    <source>
        <dbReference type="ARBA" id="ARBA00022884"/>
    </source>
</evidence>